<accession>A0A9N9HTN1</accession>
<comment type="caution">
    <text evidence="1">The sequence shown here is derived from an EMBL/GenBank/DDBJ whole genome shotgun (WGS) entry which is preliminary data.</text>
</comment>
<organism evidence="1 2">
    <name type="scientific">Dentiscutata erythropus</name>
    <dbReference type="NCBI Taxonomy" id="1348616"/>
    <lineage>
        <taxon>Eukaryota</taxon>
        <taxon>Fungi</taxon>
        <taxon>Fungi incertae sedis</taxon>
        <taxon>Mucoromycota</taxon>
        <taxon>Glomeromycotina</taxon>
        <taxon>Glomeromycetes</taxon>
        <taxon>Diversisporales</taxon>
        <taxon>Gigasporaceae</taxon>
        <taxon>Dentiscutata</taxon>
    </lineage>
</organism>
<keyword evidence="2" id="KW-1185">Reference proteome</keyword>
<proteinExistence type="predicted"/>
<dbReference type="AlphaFoldDB" id="A0A9N9HTN1"/>
<dbReference type="EMBL" id="CAJVPY010009097">
    <property type="protein sequence ID" value="CAG8704740.1"/>
    <property type="molecule type" value="Genomic_DNA"/>
</dbReference>
<reference evidence="1" key="1">
    <citation type="submission" date="2021-06" db="EMBL/GenBank/DDBJ databases">
        <authorList>
            <person name="Kallberg Y."/>
            <person name="Tangrot J."/>
            <person name="Rosling A."/>
        </authorList>
    </citation>
    <scope>NUCLEOTIDE SEQUENCE</scope>
    <source>
        <strain evidence="1">MA453B</strain>
    </source>
</reference>
<sequence>MDAYAKNIEIVKEKSEYNIILLDRTVSWTKIFIEVNINNPLQLNYLSKKLKKVEK</sequence>
<feature type="non-terminal residue" evidence="1">
    <location>
        <position position="55"/>
    </location>
</feature>
<protein>
    <submittedName>
        <fullName evidence="1">9701_t:CDS:1</fullName>
    </submittedName>
</protein>
<name>A0A9N9HTN1_9GLOM</name>
<dbReference type="Proteomes" id="UP000789405">
    <property type="component" value="Unassembled WGS sequence"/>
</dbReference>
<evidence type="ECO:0000313" key="1">
    <source>
        <dbReference type="EMBL" id="CAG8704740.1"/>
    </source>
</evidence>
<gene>
    <name evidence="1" type="ORF">DERYTH_LOCUS13211</name>
</gene>
<evidence type="ECO:0000313" key="2">
    <source>
        <dbReference type="Proteomes" id="UP000789405"/>
    </source>
</evidence>